<reference evidence="1" key="1">
    <citation type="submission" date="2018-05" db="EMBL/GenBank/DDBJ databases">
        <title>Draft genome of Mucuna pruriens seed.</title>
        <authorList>
            <person name="Nnadi N.E."/>
            <person name="Vos R."/>
            <person name="Hasami M.H."/>
            <person name="Devisetty U.K."/>
            <person name="Aguiy J.C."/>
        </authorList>
    </citation>
    <scope>NUCLEOTIDE SEQUENCE [LARGE SCALE GENOMIC DNA]</scope>
    <source>
        <strain evidence="1">JCA_2017</strain>
    </source>
</reference>
<dbReference type="AlphaFoldDB" id="A0A371GA90"/>
<evidence type="ECO:0000313" key="2">
    <source>
        <dbReference type="Proteomes" id="UP000257109"/>
    </source>
</evidence>
<proteinExistence type="predicted"/>
<evidence type="ECO:0000313" key="1">
    <source>
        <dbReference type="EMBL" id="RDX87477.1"/>
    </source>
</evidence>
<protein>
    <submittedName>
        <fullName evidence="1">Uncharacterized protein</fullName>
    </submittedName>
</protein>
<keyword evidence="2" id="KW-1185">Reference proteome</keyword>
<comment type="caution">
    <text evidence="1">The sequence shown here is derived from an EMBL/GenBank/DDBJ whole genome shotgun (WGS) entry which is preliminary data.</text>
</comment>
<dbReference type="Proteomes" id="UP000257109">
    <property type="component" value="Unassembled WGS sequence"/>
</dbReference>
<name>A0A371GA90_MUCPR</name>
<organism evidence="1 2">
    <name type="scientific">Mucuna pruriens</name>
    <name type="common">Velvet bean</name>
    <name type="synonym">Dolichos pruriens</name>
    <dbReference type="NCBI Taxonomy" id="157652"/>
    <lineage>
        <taxon>Eukaryota</taxon>
        <taxon>Viridiplantae</taxon>
        <taxon>Streptophyta</taxon>
        <taxon>Embryophyta</taxon>
        <taxon>Tracheophyta</taxon>
        <taxon>Spermatophyta</taxon>
        <taxon>Magnoliopsida</taxon>
        <taxon>eudicotyledons</taxon>
        <taxon>Gunneridae</taxon>
        <taxon>Pentapetalae</taxon>
        <taxon>rosids</taxon>
        <taxon>fabids</taxon>
        <taxon>Fabales</taxon>
        <taxon>Fabaceae</taxon>
        <taxon>Papilionoideae</taxon>
        <taxon>50 kb inversion clade</taxon>
        <taxon>NPAAA clade</taxon>
        <taxon>indigoferoid/millettioid clade</taxon>
        <taxon>Phaseoleae</taxon>
        <taxon>Mucuna</taxon>
    </lineage>
</organism>
<accession>A0A371GA90</accession>
<gene>
    <name evidence="1" type="ORF">CR513_31048</name>
</gene>
<dbReference type="EMBL" id="QJKJ01006219">
    <property type="protein sequence ID" value="RDX87477.1"/>
    <property type="molecule type" value="Genomic_DNA"/>
</dbReference>
<sequence>MEEDDEVTIILGQSFQATRRAITDVELSISLMRQPQLHFIWYEPYIVIKVLPYTAVEVTKGDRATFGVNRHQVRHYEEELFKALSDTTFRD</sequence>
<feature type="non-terminal residue" evidence="1">
    <location>
        <position position="1"/>
    </location>
</feature>